<evidence type="ECO:0000313" key="2">
    <source>
        <dbReference type="Proteomes" id="UP001604277"/>
    </source>
</evidence>
<proteinExistence type="predicted"/>
<sequence>MGTMGVFPCEIVLFFVESIAKDLVNFDYVVLVGRPNSNESTKRRNLIYFGFAQYSFNRAIFTQKKNLNPDAFCGFYGVKEIIVHGLGQWDNQVLVDSIGNIHEWDQVRGEKDVLVTKRALLQQWQPAPPRGLKINSDASVKPGAGFYTTSTVIRDEYEFFVAMQKRKVIGQLLAEDAETIAVRDGLILARDHVLRPADISAGGIYILPTRE</sequence>
<evidence type="ECO:0000313" key="1">
    <source>
        <dbReference type="EMBL" id="KAL2558838.1"/>
    </source>
</evidence>
<keyword evidence="2" id="KW-1185">Reference proteome</keyword>
<reference evidence="2" key="1">
    <citation type="submission" date="2024-07" db="EMBL/GenBank/DDBJ databases">
        <title>Two chromosome-level genome assemblies of Korean endemic species Abeliophyllum distichum and Forsythia ovata (Oleaceae).</title>
        <authorList>
            <person name="Jang H."/>
        </authorList>
    </citation>
    <scope>NUCLEOTIDE SEQUENCE [LARGE SCALE GENOMIC DNA]</scope>
</reference>
<organism evidence="1 2">
    <name type="scientific">Forsythia ovata</name>
    <dbReference type="NCBI Taxonomy" id="205694"/>
    <lineage>
        <taxon>Eukaryota</taxon>
        <taxon>Viridiplantae</taxon>
        <taxon>Streptophyta</taxon>
        <taxon>Embryophyta</taxon>
        <taxon>Tracheophyta</taxon>
        <taxon>Spermatophyta</taxon>
        <taxon>Magnoliopsida</taxon>
        <taxon>eudicotyledons</taxon>
        <taxon>Gunneridae</taxon>
        <taxon>Pentapetalae</taxon>
        <taxon>asterids</taxon>
        <taxon>lamiids</taxon>
        <taxon>Lamiales</taxon>
        <taxon>Oleaceae</taxon>
        <taxon>Forsythieae</taxon>
        <taxon>Forsythia</taxon>
    </lineage>
</organism>
<dbReference type="AlphaFoldDB" id="A0ABD1XA34"/>
<name>A0ABD1XA34_9LAMI</name>
<dbReference type="EMBL" id="JBFOLJ010000001">
    <property type="protein sequence ID" value="KAL2558838.1"/>
    <property type="molecule type" value="Genomic_DNA"/>
</dbReference>
<accession>A0ABD1XA34</accession>
<dbReference type="Proteomes" id="UP001604277">
    <property type="component" value="Unassembled WGS sequence"/>
</dbReference>
<comment type="caution">
    <text evidence="1">The sequence shown here is derived from an EMBL/GenBank/DDBJ whole genome shotgun (WGS) entry which is preliminary data.</text>
</comment>
<gene>
    <name evidence="1" type="ORF">Fot_03577</name>
</gene>
<protein>
    <submittedName>
        <fullName evidence="1">Uncharacterized protein</fullName>
    </submittedName>
</protein>